<accession>A0A7S0AVH1</accession>
<organism evidence="3">
    <name type="scientific">Minutocellus polymorphus</name>
    <dbReference type="NCBI Taxonomy" id="265543"/>
    <lineage>
        <taxon>Eukaryota</taxon>
        <taxon>Sar</taxon>
        <taxon>Stramenopiles</taxon>
        <taxon>Ochrophyta</taxon>
        <taxon>Bacillariophyta</taxon>
        <taxon>Mediophyceae</taxon>
        <taxon>Cymatosirophycidae</taxon>
        <taxon>Cymatosirales</taxon>
        <taxon>Cymatosiraceae</taxon>
        <taxon>Minutocellus</taxon>
    </lineage>
</organism>
<feature type="domain" description="Methyltransferase type 11" evidence="2">
    <location>
        <begin position="333"/>
        <end position="454"/>
    </location>
</feature>
<dbReference type="Gene3D" id="3.40.50.150">
    <property type="entry name" value="Vaccinia Virus protein VP39"/>
    <property type="match status" value="1"/>
</dbReference>
<keyword evidence="1" id="KW-0732">Signal</keyword>
<dbReference type="PANTHER" id="PTHR42912:SF81">
    <property type="entry name" value="METHYLTRANSFERASE DOMAIN-CONTAINING PROTEIN"/>
    <property type="match status" value="1"/>
</dbReference>
<protein>
    <recommendedName>
        <fullName evidence="2">Methyltransferase type 11 domain-containing protein</fullName>
    </recommendedName>
</protein>
<dbReference type="InterPro" id="IPR050508">
    <property type="entry name" value="Methyltransf_Superfamily"/>
</dbReference>
<dbReference type="Pfam" id="PF08241">
    <property type="entry name" value="Methyltransf_11"/>
    <property type="match status" value="1"/>
</dbReference>
<proteinExistence type="predicted"/>
<feature type="signal peptide" evidence="1">
    <location>
        <begin position="1"/>
        <end position="18"/>
    </location>
</feature>
<dbReference type="AlphaFoldDB" id="A0A7S0AVH1"/>
<dbReference type="SUPFAM" id="SSF53335">
    <property type="entry name" value="S-adenosyl-L-methionine-dependent methyltransferases"/>
    <property type="match status" value="1"/>
</dbReference>
<dbReference type="InterPro" id="IPR013216">
    <property type="entry name" value="Methyltransf_11"/>
</dbReference>
<evidence type="ECO:0000313" key="3">
    <source>
        <dbReference type="EMBL" id="CAD8374840.1"/>
    </source>
</evidence>
<evidence type="ECO:0000256" key="1">
    <source>
        <dbReference type="SAM" id="SignalP"/>
    </source>
</evidence>
<dbReference type="EMBL" id="HBEJ01013922">
    <property type="protein sequence ID" value="CAD8374840.1"/>
    <property type="molecule type" value="Transcribed_RNA"/>
</dbReference>
<sequence length="526" mass="58622">MRISISAIALISSCVVHAFVPSPSRADPNAGAAGGFLLRSGVILRSTVEEEDVAAAVPNVEAVAAAIDAIDSTQEDSSSFGDAEAVKPGMAENAKFQCDDSVEFWQSFQLHEYATAQENLRELGNIGARFAQMGPEALSYWLRHVGRSGYFGVNALLGNASFQLHERLVNNKETTFTGLLPFNMESAVASRLFLEAALCFEQDYAKIKDEEYREPWDMKPGHRQSSPINVATQTSQFISEAIGTLGRRTRGEQKDKDIWITDRASPSLYPDYYRTAFHYQTDGWMSKKSADVYETSTETLFLGRQDSMQRTSLPALVAQSKKLAGDERPMKVLEVAAGTGRFMTFVRDNLPLDTEYAAVDLSPYYLDAARANDAYWRKTRREEENRNGGNTSMGRDDIKPARLIQAQAENLPFEDESFDAVVCVYLYHELPREVRAKVSAEMARVLRQDGTLVFTDSIQLGDRPALDEGLERFEGMNEPYYIDYCADDLPAHFEKVGLEPLTKTLRSTTKSLAFLKPICEVGDCEV</sequence>
<name>A0A7S0AVH1_9STRA</name>
<dbReference type="InterPro" id="IPR029063">
    <property type="entry name" value="SAM-dependent_MTases_sf"/>
</dbReference>
<gene>
    <name evidence="3" type="ORF">MPOL1434_LOCUS8186</name>
</gene>
<dbReference type="PANTHER" id="PTHR42912">
    <property type="entry name" value="METHYLTRANSFERASE"/>
    <property type="match status" value="1"/>
</dbReference>
<dbReference type="GO" id="GO:0008757">
    <property type="term" value="F:S-adenosylmethionine-dependent methyltransferase activity"/>
    <property type="evidence" value="ECO:0007669"/>
    <property type="project" value="InterPro"/>
</dbReference>
<evidence type="ECO:0000259" key="2">
    <source>
        <dbReference type="Pfam" id="PF08241"/>
    </source>
</evidence>
<dbReference type="CDD" id="cd02440">
    <property type="entry name" value="AdoMet_MTases"/>
    <property type="match status" value="1"/>
</dbReference>
<feature type="chain" id="PRO_5031225953" description="Methyltransferase type 11 domain-containing protein" evidence="1">
    <location>
        <begin position="19"/>
        <end position="526"/>
    </location>
</feature>
<reference evidence="3" key="1">
    <citation type="submission" date="2021-01" db="EMBL/GenBank/DDBJ databases">
        <authorList>
            <person name="Corre E."/>
            <person name="Pelletier E."/>
            <person name="Niang G."/>
            <person name="Scheremetjew M."/>
            <person name="Finn R."/>
            <person name="Kale V."/>
            <person name="Holt S."/>
            <person name="Cochrane G."/>
            <person name="Meng A."/>
            <person name="Brown T."/>
            <person name="Cohen L."/>
        </authorList>
    </citation>
    <scope>NUCLEOTIDE SEQUENCE</scope>
    <source>
        <strain evidence="3">CCMP3303</strain>
    </source>
</reference>